<keyword evidence="5" id="KW-1185">Reference proteome</keyword>
<dbReference type="Pfam" id="PF14240">
    <property type="entry name" value="YHYH"/>
    <property type="match status" value="1"/>
</dbReference>
<sequence length="352" mass="38547">MKINSWYPWQVFGIMVLALVDHTVAQTNALTDAEISIMRAYGISVTINNNSTITIAHDGLPDHSFEGGWGNNPNQPSEQNYSFLIPRLATVATEPNCVGQLGVIGLSLTGAAFYNPYTGQGNNAVEGDCQETFDACSGHPSPDGSYHYHKLPACIYNGTGTELRNKLLGVSFDGYPIYGPMDSTGKNWTSLELDECHGHTDSVLGRYIYRATTDFPYLFGCYHGIPLTTSMSTGTGMGSGTGTGTGNGMPQPPPGGRKRREIATFKYEFVRHDAETNRIRYKRQVVSTNACLQIENADWEQKTCYAWCNNPSEKYDDCPYGPYDTSDGAASLSATLATVWTLVFSAAYFRFV</sequence>
<evidence type="ECO:0000259" key="3">
    <source>
        <dbReference type="Pfam" id="PF14240"/>
    </source>
</evidence>
<feature type="domain" description="YHYH" evidence="3">
    <location>
        <begin position="83"/>
        <end position="181"/>
    </location>
</feature>
<feature type="region of interest" description="Disordered" evidence="1">
    <location>
        <begin position="233"/>
        <end position="257"/>
    </location>
</feature>
<accession>A0A9D4GR35</accession>
<evidence type="ECO:0000256" key="1">
    <source>
        <dbReference type="SAM" id="MobiDB-lite"/>
    </source>
</evidence>
<dbReference type="PANTHER" id="PTHR30289">
    <property type="entry name" value="UNCHARACTERIZED PROTEIN YBCL-RELATED"/>
    <property type="match status" value="1"/>
</dbReference>
<feature type="compositionally biased region" description="Gly residues" evidence="1">
    <location>
        <begin position="235"/>
        <end position="247"/>
    </location>
</feature>
<dbReference type="AlphaFoldDB" id="A0A9D4GR35"/>
<feature type="signal peptide" evidence="2">
    <location>
        <begin position="1"/>
        <end position="25"/>
    </location>
</feature>
<comment type="caution">
    <text evidence="4">The sequence shown here is derived from an EMBL/GenBank/DDBJ whole genome shotgun (WGS) entry which is preliminary data.</text>
</comment>
<evidence type="ECO:0000313" key="5">
    <source>
        <dbReference type="Proteomes" id="UP000828390"/>
    </source>
</evidence>
<dbReference type="PANTHER" id="PTHR30289:SF8">
    <property type="entry name" value="YHYH DOMAIN-CONTAINING PROTEIN"/>
    <property type="match status" value="1"/>
</dbReference>
<evidence type="ECO:0000256" key="2">
    <source>
        <dbReference type="SAM" id="SignalP"/>
    </source>
</evidence>
<evidence type="ECO:0000313" key="4">
    <source>
        <dbReference type="EMBL" id="KAH3821423.1"/>
    </source>
</evidence>
<dbReference type="InterPro" id="IPR025924">
    <property type="entry name" value="YHYH_dom"/>
</dbReference>
<organism evidence="4 5">
    <name type="scientific">Dreissena polymorpha</name>
    <name type="common">Zebra mussel</name>
    <name type="synonym">Mytilus polymorpha</name>
    <dbReference type="NCBI Taxonomy" id="45954"/>
    <lineage>
        <taxon>Eukaryota</taxon>
        <taxon>Metazoa</taxon>
        <taxon>Spiralia</taxon>
        <taxon>Lophotrochozoa</taxon>
        <taxon>Mollusca</taxon>
        <taxon>Bivalvia</taxon>
        <taxon>Autobranchia</taxon>
        <taxon>Heteroconchia</taxon>
        <taxon>Euheterodonta</taxon>
        <taxon>Imparidentia</taxon>
        <taxon>Neoheterodontei</taxon>
        <taxon>Myida</taxon>
        <taxon>Dreissenoidea</taxon>
        <taxon>Dreissenidae</taxon>
        <taxon>Dreissena</taxon>
    </lineage>
</organism>
<reference evidence="4" key="1">
    <citation type="journal article" date="2019" name="bioRxiv">
        <title>The Genome of the Zebra Mussel, Dreissena polymorpha: A Resource for Invasive Species Research.</title>
        <authorList>
            <person name="McCartney M.A."/>
            <person name="Auch B."/>
            <person name="Kono T."/>
            <person name="Mallez S."/>
            <person name="Zhang Y."/>
            <person name="Obille A."/>
            <person name="Becker A."/>
            <person name="Abrahante J.E."/>
            <person name="Garbe J."/>
            <person name="Badalamenti J.P."/>
            <person name="Herman A."/>
            <person name="Mangelson H."/>
            <person name="Liachko I."/>
            <person name="Sullivan S."/>
            <person name="Sone E.D."/>
            <person name="Koren S."/>
            <person name="Silverstein K.A.T."/>
            <person name="Beckman K.B."/>
            <person name="Gohl D.M."/>
        </authorList>
    </citation>
    <scope>NUCLEOTIDE SEQUENCE</scope>
    <source>
        <strain evidence="4">Duluth1</strain>
        <tissue evidence="4">Whole animal</tissue>
    </source>
</reference>
<dbReference type="OrthoDB" id="197925at2759"/>
<dbReference type="Proteomes" id="UP000828390">
    <property type="component" value="Unassembled WGS sequence"/>
</dbReference>
<name>A0A9D4GR35_DREPO</name>
<gene>
    <name evidence="4" type="ORF">DPMN_123187</name>
</gene>
<reference evidence="4" key="2">
    <citation type="submission" date="2020-11" db="EMBL/GenBank/DDBJ databases">
        <authorList>
            <person name="McCartney M.A."/>
            <person name="Auch B."/>
            <person name="Kono T."/>
            <person name="Mallez S."/>
            <person name="Becker A."/>
            <person name="Gohl D.M."/>
            <person name="Silverstein K.A.T."/>
            <person name="Koren S."/>
            <person name="Bechman K.B."/>
            <person name="Herman A."/>
            <person name="Abrahante J.E."/>
            <person name="Garbe J."/>
        </authorList>
    </citation>
    <scope>NUCLEOTIDE SEQUENCE</scope>
    <source>
        <strain evidence="4">Duluth1</strain>
        <tissue evidence="4">Whole animal</tissue>
    </source>
</reference>
<protein>
    <recommendedName>
        <fullName evidence="3">YHYH domain-containing protein</fullName>
    </recommendedName>
</protein>
<feature type="chain" id="PRO_5039455838" description="YHYH domain-containing protein" evidence="2">
    <location>
        <begin position="26"/>
        <end position="352"/>
    </location>
</feature>
<keyword evidence="2" id="KW-0732">Signal</keyword>
<dbReference type="EMBL" id="JAIWYP010000005">
    <property type="protein sequence ID" value="KAH3821423.1"/>
    <property type="molecule type" value="Genomic_DNA"/>
</dbReference>
<proteinExistence type="predicted"/>